<organism evidence="2 3">
    <name type="scientific">Sparassis crispa</name>
    <dbReference type="NCBI Taxonomy" id="139825"/>
    <lineage>
        <taxon>Eukaryota</taxon>
        <taxon>Fungi</taxon>
        <taxon>Dikarya</taxon>
        <taxon>Basidiomycota</taxon>
        <taxon>Agaricomycotina</taxon>
        <taxon>Agaricomycetes</taxon>
        <taxon>Polyporales</taxon>
        <taxon>Sparassidaceae</taxon>
        <taxon>Sparassis</taxon>
    </lineage>
</organism>
<dbReference type="EMBL" id="BFAD01000003">
    <property type="protein sequence ID" value="GBE81195.1"/>
    <property type="molecule type" value="Genomic_DNA"/>
</dbReference>
<evidence type="ECO:0000256" key="1">
    <source>
        <dbReference type="SAM" id="MobiDB-lite"/>
    </source>
</evidence>
<gene>
    <name evidence="2" type="ORF">SCP_0309220</name>
</gene>
<sequence>MAQAAVASYVPVENAYSAAAFTARDSTLLVHKTVKSSHTVPSARDTPPSLQADPHQLPTFSRSTSPILYLPPLLSSLPRGYPQPSLPSAPRVTPLSSAARLPSIDSASLALHRALHHFRAVTPEYSSIPYAEAFNWGELELPEEEEREWYCVAFRSKRRESSDGGPLYEADKKAHEEAVQNGGLILYWYGTPHPETGVNLATCIWQSRAHAAAANSRPHHVRAMRLAAIFYERYELERYCLLKVRGQRGVEVTPFVGGSVERLKTGV</sequence>
<dbReference type="PANTHER" id="PTHR36986">
    <property type="entry name" value="UPF0643 PROTEIN PB2B2.08"/>
    <property type="match status" value="1"/>
</dbReference>
<dbReference type="RefSeq" id="XP_027612108.1">
    <property type="nucleotide sequence ID" value="XM_027756307.1"/>
</dbReference>
<proteinExistence type="predicted"/>
<dbReference type="OrthoDB" id="2140489at2759"/>
<evidence type="ECO:0000313" key="3">
    <source>
        <dbReference type="Proteomes" id="UP000287166"/>
    </source>
</evidence>
<accession>A0A401GGD9</accession>
<evidence type="ECO:0000313" key="2">
    <source>
        <dbReference type="EMBL" id="GBE81195.1"/>
    </source>
</evidence>
<dbReference type="InParanoid" id="A0A401GGD9"/>
<feature type="region of interest" description="Disordered" evidence="1">
    <location>
        <begin position="37"/>
        <end position="57"/>
    </location>
</feature>
<reference evidence="2 3" key="1">
    <citation type="journal article" date="2018" name="Sci. Rep.">
        <title>Genome sequence of the cauliflower mushroom Sparassis crispa (Hanabiratake) and its association with beneficial usage.</title>
        <authorList>
            <person name="Kiyama R."/>
            <person name="Furutani Y."/>
            <person name="Kawaguchi K."/>
            <person name="Nakanishi T."/>
        </authorList>
    </citation>
    <scope>NUCLEOTIDE SEQUENCE [LARGE SCALE GENOMIC DNA]</scope>
</reference>
<dbReference type="Proteomes" id="UP000287166">
    <property type="component" value="Unassembled WGS sequence"/>
</dbReference>
<comment type="caution">
    <text evidence="2">The sequence shown here is derived from an EMBL/GenBank/DDBJ whole genome shotgun (WGS) entry which is preliminary data.</text>
</comment>
<dbReference type="GeneID" id="38778112"/>
<keyword evidence="3" id="KW-1185">Reference proteome</keyword>
<dbReference type="PANTHER" id="PTHR36986:SF1">
    <property type="entry name" value="UPF0643 PROTEIN PB2B2.08"/>
    <property type="match status" value="1"/>
</dbReference>
<name>A0A401GGD9_9APHY</name>
<protein>
    <submittedName>
        <fullName evidence="2">Uncharacterized protein</fullName>
    </submittedName>
</protein>
<dbReference type="AlphaFoldDB" id="A0A401GGD9"/>